<proteinExistence type="predicted"/>
<feature type="compositionally biased region" description="Polar residues" evidence="1">
    <location>
        <begin position="59"/>
        <end position="68"/>
    </location>
</feature>
<accession>A0A9P5U0U8</accession>
<name>A0A9P5U0U8_9AGAR</name>
<keyword evidence="3" id="KW-1185">Reference proteome</keyword>
<organism evidence="2 3">
    <name type="scientific">Rhodocollybia butyracea</name>
    <dbReference type="NCBI Taxonomy" id="206335"/>
    <lineage>
        <taxon>Eukaryota</taxon>
        <taxon>Fungi</taxon>
        <taxon>Dikarya</taxon>
        <taxon>Basidiomycota</taxon>
        <taxon>Agaricomycotina</taxon>
        <taxon>Agaricomycetes</taxon>
        <taxon>Agaricomycetidae</taxon>
        <taxon>Agaricales</taxon>
        <taxon>Marasmiineae</taxon>
        <taxon>Omphalotaceae</taxon>
        <taxon>Rhodocollybia</taxon>
    </lineage>
</organism>
<reference evidence="2" key="1">
    <citation type="submission" date="2020-11" db="EMBL/GenBank/DDBJ databases">
        <authorList>
            <consortium name="DOE Joint Genome Institute"/>
            <person name="Ahrendt S."/>
            <person name="Riley R."/>
            <person name="Andreopoulos W."/>
            <person name="Labutti K."/>
            <person name="Pangilinan J."/>
            <person name="Ruiz-Duenas F.J."/>
            <person name="Barrasa J.M."/>
            <person name="Sanchez-Garcia M."/>
            <person name="Camarero S."/>
            <person name="Miyauchi S."/>
            <person name="Serrano A."/>
            <person name="Linde D."/>
            <person name="Babiker R."/>
            <person name="Drula E."/>
            <person name="Ayuso-Fernandez I."/>
            <person name="Pacheco R."/>
            <person name="Padilla G."/>
            <person name="Ferreira P."/>
            <person name="Barriuso J."/>
            <person name="Kellner H."/>
            <person name="Castanera R."/>
            <person name="Alfaro M."/>
            <person name="Ramirez L."/>
            <person name="Pisabarro A.G."/>
            <person name="Kuo A."/>
            <person name="Tritt A."/>
            <person name="Lipzen A."/>
            <person name="He G."/>
            <person name="Yan M."/>
            <person name="Ng V."/>
            <person name="Cullen D."/>
            <person name="Martin F."/>
            <person name="Rosso M.-N."/>
            <person name="Henrissat B."/>
            <person name="Hibbett D."/>
            <person name="Martinez A.T."/>
            <person name="Grigoriev I.V."/>
        </authorList>
    </citation>
    <scope>NUCLEOTIDE SEQUENCE</scope>
    <source>
        <strain evidence="2">AH 40177</strain>
    </source>
</reference>
<evidence type="ECO:0000313" key="3">
    <source>
        <dbReference type="Proteomes" id="UP000772434"/>
    </source>
</evidence>
<protein>
    <submittedName>
        <fullName evidence="2">Uncharacterized protein</fullName>
    </submittedName>
</protein>
<dbReference type="AlphaFoldDB" id="A0A9P5U0U8"/>
<comment type="caution">
    <text evidence="2">The sequence shown here is derived from an EMBL/GenBank/DDBJ whole genome shotgun (WGS) entry which is preliminary data.</text>
</comment>
<feature type="region of interest" description="Disordered" evidence="1">
    <location>
        <begin position="1"/>
        <end position="68"/>
    </location>
</feature>
<evidence type="ECO:0000313" key="2">
    <source>
        <dbReference type="EMBL" id="KAF9061699.1"/>
    </source>
</evidence>
<dbReference type="EMBL" id="JADNRY010000193">
    <property type="protein sequence ID" value="KAF9061699.1"/>
    <property type="molecule type" value="Genomic_DNA"/>
</dbReference>
<feature type="compositionally biased region" description="Acidic residues" evidence="1">
    <location>
        <begin position="7"/>
        <end position="20"/>
    </location>
</feature>
<sequence>MCVYSDSESDAEGSTFEDEDVRTSQRHPHRRQSYHRCQNCLRPSNASSDDESDLEPHNHSPNVTFMPANNTTVSAGVNSAVGRDQITIHNNTYNLFGENSSSALAFSIGFTSGGLFGQAAYVHAFHRGRVFSVLINRYQEVPIADTSPYMGLSQSHRSLRSCKADKDFLN</sequence>
<feature type="compositionally biased region" description="Basic residues" evidence="1">
    <location>
        <begin position="24"/>
        <end position="34"/>
    </location>
</feature>
<gene>
    <name evidence="2" type="ORF">BDP27DRAFT_1428684</name>
</gene>
<dbReference type="Proteomes" id="UP000772434">
    <property type="component" value="Unassembled WGS sequence"/>
</dbReference>
<evidence type="ECO:0000256" key="1">
    <source>
        <dbReference type="SAM" id="MobiDB-lite"/>
    </source>
</evidence>